<dbReference type="KEGG" id="spat:A0O21_02100"/>
<reference evidence="2" key="2">
    <citation type="submission" date="2016-03" db="EMBL/GenBank/DDBJ databases">
        <title>Streptococcus antelopensis sp. nov., isolated from the feces of the Tibetan antelope (Pantholops hodgsonii) in Hoh Xil National Nature Reserve, Qinghai, China.</title>
        <authorList>
            <person name="Bai X."/>
        </authorList>
    </citation>
    <scope>NUCLEOTIDE SEQUENCE [LARGE SCALE GENOMIC DNA]</scope>
    <source>
        <strain evidence="2">TA 26</strain>
    </source>
</reference>
<organism evidence="1 2">
    <name type="scientific">Streptococcus pantholopis</name>
    <dbReference type="NCBI Taxonomy" id="1811193"/>
    <lineage>
        <taxon>Bacteria</taxon>
        <taxon>Bacillati</taxon>
        <taxon>Bacillota</taxon>
        <taxon>Bacilli</taxon>
        <taxon>Lactobacillales</taxon>
        <taxon>Streptococcaceae</taxon>
        <taxon>Streptococcus</taxon>
    </lineage>
</organism>
<gene>
    <name evidence="1" type="ORF">A0O21_02100</name>
</gene>
<dbReference type="InterPro" id="IPR010133">
    <property type="entry name" value="Bacteriocin_signal_seq"/>
</dbReference>
<dbReference type="NCBIfam" id="TIGR01847">
    <property type="entry name" value="bacteriocin_sig"/>
    <property type="match status" value="1"/>
</dbReference>
<dbReference type="RefSeq" id="WP_067060561.1">
    <property type="nucleotide sequence ID" value="NZ_CP014699.1"/>
</dbReference>
<dbReference type="EMBL" id="CP014699">
    <property type="protein sequence ID" value="AND78900.1"/>
    <property type="molecule type" value="Genomic_DNA"/>
</dbReference>
<dbReference type="AlphaFoldDB" id="A0A172Q626"/>
<keyword evidence="2" id="KW-1185">Reference proteome</keyword>
<accession>A0A172Q626</accession>
<dbReference type="Proteomes" id="UP000077317">
    <property type="component" value="Chromosome"/>
</dbReference>
<evidence type="ECO:0000313" key="2">
    <source>
        <dbReference type="Proteomes" id="UP000077317"/>
    </source>
</evidence>
<proteinExistence type="predicted"/>
<dbReference type="OrthoDB" id="2236992at2"/>
<sequence length="45" mass="5205">MKQSKKFKELKQHELAQTVGGTGQHFLMAGPFDWLKRTHKLSKHA</sequence>
<reference evidence="1 2" key="1">
    <citation type="journal article" date="2016" name="Int. J. Syst. Evol. Microbiol.">
        <title>Streptococcuspantholopis sp. nov., isolated from faeces of the Tibetan antelope (Pantholops hodgsonii).</title>
        <authorList>
            <person name="Bai X."/>
            <person name="Xiong Y."/>
            <person name="Lu S."/>
            <person name="Jin D."/>
            <person name="Lai X."/>
            <person name="Yang J."/>
            <person name="Niu L."/>
            <person name="Hu S."/>
            <person name="Meng X."/>
            <person name="Pu J."/>
            <person name="Ye C."/>
            <person name="Xu J."/>
        </authorList>
    </citation>
    <scope>NUCLEOTIDE SEQUENCE [LARGE SCALE GENOMIC DNA]</scope>
    <source>
        <strain evidence="1 2">TA 26</strain>
    </source>
</reference>
<evidence type="ECO:0000313" key="1">
    <source>
        <dbReference type="EMBL" id="AND78900.1"/>
    </source>
</evidence>
<protein>
    <submittedName>
        <fullName evidence="1">Competence protein</fullName>
    </submittedName>
</protein>
<name>A0A172Q626_9STRE</name>